<organism evidence="6 7">
    <name type="scientific">Hominiventricola filiformis</name>
    <dbReference type="NCBI Taxonomy" id="2885352"/>
    <lineage>
        <taxon>Bacteria</taxon>
        <taxon>Bacillati</taxon>
        <taxon>Bacillota</taxon>
        <taxon>Clostridia</taxon>
        <taxon>Lachnospirales</taxon>
        <taxon>Lachnospiraceae</taxon>
        <taxon>Hominiventricola</taxon>
    </lineage>
</organism>
<feature type="transmembrane region" description="Helical" evidence="5">
    <location>
        <begin position="150"/>
        <end position="172"/>
    </location>
</feature>
<feature type="transmembrane region" description="Helical" evidence="5">
    <location>
        <begin position="295"/>
        <end position="321"/>
    </location>
</feature>
<feature type="transmembrane region" description="Helical" evidence="5">
    <location>
        <begin position="365"/>
        <end position="385"/>
    </location>
</feature>
<dbReference type="RefSeq" id="WP_308458811.1">
    <property type="nucleotide sequence ID" value="NZ_JAJEPS010000002.1"/>
</dbReference>
<feature type="transmembrane region" description="Helical" evidence="5">
    <location>
        <begin position="49"/>
        <end position="68"/>
    </location>
</feature>
<evidence type="ECO:0000256" key="2">
    <source>
        <dbReference type="ARBA" id="ARBA00022692"/>
    </source>
</evidence>
<feature type="transmembrane region" description="Helical" evidence="5">
    <location>
        <begin position="178"/>
        <end position="199"/>
    </location>
</feature>
<dbReference type="EMBL" id="JAJEPS010000002">
    <property type="protein sequence ID" value="MCC2125366.1"/>
    <property type="molecule type" value="Genomic_DNA"/>
</dbReference>
<keyword evidence="4 5" id="KW-0472">Membrane</keyword>
<feature type="transmembrane region" description="Helical" evidence="5">
    <location>
        <begin position="333"/>
        <end position="353"/>
    </location>
</feature>
<sequence>MKRIWNLLRNNRFVGNTNWLIFQNIYSMMLSLVVGALSARYLGPSNYGLIGYGTSLVNLFTSISQLGLDSILMNEMVCHPEKKGTIMGTALCMRLVASTISFGCVLILVAVLEPGNYVLWIITALQAFSIACKTYELLNEWFLAELKSKYYVLANICGQTVVAVWKLVLLVLGASVLWFGASTSIQVLVCGSIVGVIFLKSKNFSLSFSFDTARELFDKGKHYVIAGLAIALYTQMDKVMLGKLMGETEVGLYTSAMTIAMLWEFIPQAIINSSRVLILEKKTHDEKAYREKLELLLFAISGMGLCVGIAVQVLGKLAIYILYGKEYMSAVPVLQLLIWSTSFAMIGVARNIWSVAENKNRYSKNYTICGGVFNLIFNAVTIPIWGMGGAALGTLGAQVVVALISPLFWKETRPFVGIYLHSWKTGGKLIKNLIKRS</sequence>
<gene>
    <name evidence="6" type="ORF">LKD36_04135</name>
</gene>
<dbReference type="AlphaFoldDB" id="A0AAE3A877"/>
<proteinExistence type="predicted"/>
<feature type="transmembrane region" description="Helical" evidence="5">
    <location>
        <begin position="21"/>
        <end position="43"/>
    </location>
</feature>
<name>A0AAE3A877_9FIRM</name>
<feature type="transmembrane region" description="Helical" evidence="5">
    <location>
        <begin position="391"/>
        <end position="409"/>
    </location>
</feature>
<protein>
    <submittedName>
        <fullName evidence="6">Flippase</fullName>
    </submittedName>
</protein>
<evidence type="ECO:0000313" key="7">
    <source>
        <dbReference type="Proteomes" id="UP001198220"/>
    </source>
</evidence>
<comment type="caution">
    <text evidence="6">The sequence shown here is derived from an EMBL/GenBank/DDBJ whole genome shotgun (WGS) entry which is preliminary data.</text>
</comment>
<evidence type="ECO:0000256" key="1">
    <source>
        <dbReference type="ARBA" id="ARBA00004141"/>
    </source>
</evidence>
<keyword evidence="7" id="KW-1185">Reference proteome</keyword>
<evidence type="ECO:0000313" key="6">
    <source>
        <dbReference type="EMBL" id="MCC2125366.1"/>
    </source>
</evidence>
<accession>A0AAE3A877</accession>
<reference evidence="6 7" key="1">
    <citation type="submission" date="2021-10" db="EMBL/GenBank/DDBJ databases">
        <title>Anaerobic single-cell dispensing facilitates the cultivation of human gut bacteria.</title>
        <authorList>
            <person name="Afrizal A."/>
        </authorList>
    </citation>
    <scope>NUCLEOTIDE SEQUENCE [LARGE SCALE GENOMIC DNA]</scope>
    <source>
        <strain evidence="6 7">CLA-AA-H276</strain>
    </source>
</reference>
<feature type="transmembrane region" description="Helical" evidence="5">
    <location>
        <begin position="89"/>
        <end position="111"/>
    </location>
</feature>
<dbReference type="Pfam" id="PF01943">
    <property type="entry name" value="Polysacc_synt"/>
    <property type="match status" value="1"/>
</dbReference>
<dbReference type="PANTHER" id="PTHR43424:SF1">
    <property type="entry name" value="LOCUS PUTATIVE PROTEIN 1-RELATED"/>
    <property type="match status" value="1"/>
</dbReference>
<feature type="transmembrane region" description="Helical" evidence="5">
    <location>
        <begin position="220"/>
        <end position="236"/>
    </location>
</feature>
<dbReference type="PANTHER" id="PTHR43424">
    <property type="entry name" value="LOCUS PUTATIVE PROTEIN 1-RELATED"/>
    <property type="match status" value="1"/>
</dbReference>
<feature type="transmembrane region" description="Helical" evidence="5">
    <location>
        <begin position="256"/>
        <end position="274"/>
    </location>
</feature>
<evidence type="ECO:0000256" key="3">
    <source>
        <dbReference type="ARBA" id="ARBA00022989"/>
    </source>
</evidence>
<keyword evidence="3 5" id="KW-1133">Transmembrane helix</keyword>
<dbReference type="Proteomes" id="UP001198220">
    <property type="component" value="Unassembled WGS sequence"/>
</dbReference>
<dbReference type="CDD" id="cd13128">
    <property type="entry name" value="MATE_Wzx_like"/>
    <property type="match status" value="1"/>
</dbReference>
<comment type="subcellular location">
    <subcellularLocation>
        <location evidence="1">Membrane</location>
        <topology evidence="1">Multi-pass membrane protein</topology>
    </subcellularLocation>
</comment>
<dbReference type="GO" id="GO:0016020">
    <property type="term" value="C:membrane"/>
    <property type="evidence" value="ECO:0007669"/>
    <property type="project" value="UniProtKB-SubCell"/>
</dbReference>
<evidence type="ECO:0000256" key="5">
    <source>
        <dbReference type="SAM" id="Phobius"/>
    </source>
</evidence>
<feature type="transmembrane region" description="Helical" evidence="5">
    <location>
        <begin position="117"/>
        <end position="138"/>
    </location>
</feature>
<dbReference type="InterPro" id="IPR052556">
    <property type="entry name" value="PolySynth_Transporter"/>
</dbReference>
<keyword evidence="2 5" id="KW-0812">Transmembrane</keyword>
<evidence type="ECO:0000256" key="4">
    <source>
        <dbReference type="ARBA" id="ARBA00023136"/>
    </source>
</evidence>
<dbReference type="InterPro" id="IPR002797">
    <property type="entry name" value="Polysacc_synth"/>
</dbReference>